<dbReference type="EMBL" id="RHJS01000002">
    <property type="protein sequence ID" value="RRK32608.1"/>
    <property type="molecule type" value="Genomic_DNA"/>
</dbReference>
<reference evidence="1" key="1">
    <citation type="submission" date="2018-10" db="EMBL/GenBank/DDBJ databases">
        <title>Schaedlerella arabinophila gen. nov. sp. nov., isolated from the mouse intestinal tract and comparative analysis with the genome of the closely related altered Schaedler flora strain ASF502.</title>
        <authorList>
            <person name="Miyake S."/>
            <person name="Soh M."/>
            <person name="Seedorf H."/>
        </authorList>
    </citation>
    <scope>NUCLEOTIDE SEQUENCE [LARGE SCALE GENOMIC DNA]</scope>
    <source>
        <strain evidence="1">DSM 106076</strain>
    </source>
</reference>
<proteinExistence type="predicted"/>
<protein>
    <submittedName>
        <fullName evidence="1">Uncharacterized protein</fullName>
    </submittedName>
</protein>
<organism evidence="1 2">
    <name type="scientific">Schaedlerella arabinosiphila</name>
    <dbReference type="NCBI Taxonomy" id="2044587"/>
    <lineage>
        <taxon>Bacteria</taxon>
        <taxon>Bacillati</taxon>
        <taxon>Bacillota</taxon>
        <taxon>Clostridia</taxon>
        <taxon>Lachnospirales</taxon>
        <taxon>Lachnospiraceae</taxon>
        <taxon>Schaedlerella</taxon>
    </lineage>
</organism>
<dbReference type="RefSeq" id="WP_125128067.1">
    <property type="nucleotide sequence ID" value="NZ_RHJS01000002.1"/>
</dbReference>
<sequence>MEPRKVVEIEIEERFKDDQWYVPTRTIISSQVIGVHVVTVFTEYHAVEFYDKKKGGMVSSKQAIPRRPLYYCQKLQSYSKGWA</sequence>
<gene>
    <name evidence="1" type="ORF">EBB54_15525</name>
</gene>
<comment type="caution">
    <text evidence="1">The sequence shown here is derived from an EMBL/GenBank/DDBJ whole genome shotgun (WGS) entry which is preliminary data.</text>
</comment>
<dbReference type="AlphaFoldDB" id="A0A426DIN3"/>
<dbReference type="Proteomes" id="UP000274920">
    <property type="component" value="Unassembled WGS sequence"/>
</dbReference>
<evidence type="ECO:0000313" key="2">
    <source>
        <dbReference type="Proteomes" id="UP000274920"/>
    </source>
</evidence>
<name>A0A426DIN3_9FIRM</name>
<accession>A0A426DIN3</accession>
<evidence type="ECO:0000313" key="1">
    <source>
        <dbReference type="EMBL" id="RRK32608.1"/>
    </source>
</evidence>
<keyword evidence="2" id="KW-1185">Reference proteome</keyword>